<evidence type="ECO:0000256" key="5">
    <source>
        <dbReference type="ARBA" id="ARBA00022777"/>
    </source>
</evidence>
<comment type="catalytic activity">
    <reaction evidence="7">
        <text>L-threonyl-[protein] + ATP = O-phospho-L-threonyl-[protein] + ADP + H(+)</text>
        <dbReference type="Rhea" id="RHEA:46608"/>
        <dbReference type="Rhea" id="RHEA-COMP:11060"/>
        <dbReference type="Rhea" id="RHEA-COMP:11605"/>
        <dbReference type="ChEBI" id="CHEBI:15378"/>
        <dbReference type="ChEBI" id="CHEBI:30013"/>
        <dbReference type="ChEBI" id="CHEBI:30616"/>
        <dbReference type="ChEBI" id="CHEBI:61977"/>
        <dbReference type="ChEBI" id="CHEBI:456216"/>
        <dbReference type="EC" id="2.7.11.1"/>
    </reaction>
</comment>
<evidence type="ECO:0000256" key="1">
    <source>
        <dbReference type="ARBA" id="ARBA00012513"/>
    </source>
</evidence>
<organism evidence="13 14">
    <name type="scientific">Stichopus japonicus</name>
    <name type="common">Sea cucumber</name>
    <dbReference type="NCBI Taxonomy" id="307972"/>
    <lineage>
        <taxon>Eukaryota</taxon>
        <taxon>Metazoa</taxon>
        <taxon>Echinodermata</taxon>
        <taxon>Eleutherozoa</taxon>
        <taxon>Echinozoa</taxon>
        <taxon>Holothuroidea</taxon>
        <taxon>Aspidochirotacea</taxon>
        <taxon>Aspidochirotida</taxon>
        <taxon>Stichopodidae</taxon>
        <taxon>Apostichopus</taxon>
    </lineage>
</organism>
<keyword evidence="2 10" id="KW-0723">Serine/threonine-protein kinase</keyword>
<comment type="caution">
    <text evidence="13">The sequence shown here is derived from an EMBL/GenBank/DDBJ whole genome shotgun (WGS) entry which is preliminary data.</text>
</comment>
<keyword evidence="3" id="KW-0808">Transferase</keyword>
<evidence type="ECO:0000256" key="2">
    <source>
        <dbReference type="ARBA" id="ARBA00022527"/>
    </source>
</evidence>
<comment type="catalytic activity">
    <reaction evidence="8">
        <text>L-seryl-[protein] + ATP = O-phospho-L-seryl-[protein] + ADP + H(+)</text>
        <dbReference type="Rhea" id="RHEA:17989"/>
        <dbReference type="Rhea" id="RHEA-COMP:9863"/>
        <dbReference type="Rhea" id="RHEA-COMP:11604"/>
        <dbReference type="ChEBI" id="CHEBI:15378"/>
        <dbReference type="ChEBI" id="CHEBI:29999"/>
        <dbReference type="ChEBI" id="CHEBI:30616"/>
        <dbReference type="ChEBI" id="CHEBI:83421"/>
        <dbReference type="ChEBI" id="CHEBI:456216"/>
        <dbReference type="EC" id="2.7.11.1"/>
    </reaction>
</comment>
<dbReference type="SMART" id="SM00220">
    <property type="entry name" value="S_TKc"/>
    <property type="match status" value="1"/>
</dbReference>
<dbReference type="OrthoDB" id="541276at2759"/>
<dbReference type="InterPro" id="IPR011009">
    <property type="entry name" value="Kinase-like_dom_sf"/>
</dbReference>
<dbReference type="Gene3D" id="1.10.510.10">
    <property type="entry name" value="Transferase(Phosphotransferase) domain 1"/>
    <property type="match status" value="1"/>
</dbReference>
<dbReference type="GO" id="GO:0004674">
    <property type="term" value="F:protein serine/threonine kinase activity"/>
    <property type="evidence" value="ECO:0007669"/>
    <property type="project" value="UniProtKB-KW"/>
</dbReference>
<feature type="domain" description="Protein kinase" evidence="12">
    <location>
        <begin position="36"/>
        <end position="300"/>
    </location>
</feature>
<evidence type="ECO:0000313" key="13">
    <source>
        <dbReference type="EMBL" id="PIK54549.1"/>
    </source>
</evidence>
<evidence type="ECO:0000256" key="4">
    <source>
        <dbReference type="ARBA" id="ARBA00022741"/>
    </source>
</evidence>
<reference evidence="13 14" key="1">
    <citation type="journal article" date="2017" name="PLoS Biol.">
        <title>The sea cucumber genome provides insights into morphological evolution and visceral regeneration.</title>
        <authorList>
            <person name="Zhang X."/>
            <person name="Sun L."/>
            <person name="Yuan J."/>
            <person name="Sun Y."/>
            <person name="Gao Y."/>
            <person name="Zhang L."/>
            <person name="Li S."/>
            <person name="Dai H."/>
            <person name="Hamel J.F."/>
            <person name="Liu C."/>
            <person name="Yu Y."/>
            <person name="Liu S."/>
            <person name="Lin W."/>
            <person name="Guo K."/>
            <person name="Jin S."/>
            <person name="Xu P."/>
            <person name="Storey K.B."/>
            <person name="Huan P."/>
            <person name="Zhang T."/>
            <person name="Zhou Y."/>
            <person name="Zhang J."/>
            <person name="Lin C."/>
            <person name="Li X."/>
            <person name="Xing L."/>
            <person name="Huo D."/>
            <person name="Sun M."/>
            <person name="Wang L."/>
            <person name="Mercier A."/>
            <person name="Li F."/>
            <person name="Yang H."/>
            <person name="Xiang J."/>
        </authorList>
    </citation>
    <scope>NUCLEOTIDE SEQUENCE [LARGE SCALE GENOMIC DNA]</scope>
    <source>
        <strain evidence="13">Shaxun</strain>
        <tissue evidence="13">Muscle</tissue>
    </source>
</reference>
<feature type="binding site" evidence="9">
    <location>
        <position position="65"/>
    </location>
    <ligand>
        <name>ATP</name>
        <dbReference type="ChEBI" id="CHEBI:30616"/>
    </ligand>
</feature>
<proteinExistence type="inferred from homology"/>
<evidence type="ECO:0000256" key="10">
    <source>
        <dbReference type="RuleBase" id="RU000304"/>
    </source>
</evidence>
<sequence length="467" mass="51271">MPSKMSSWNTQAVNLDKSRVVRHTRIDDESAIEKTYTIGSKLGSGSFGVVKTATHLETGKKWAIKIVNKEKAGSSAVVLLEREVAILKKVNHPNIIHLEEVFETSKRMYLVMELCSQGELNSLYKEKEALPEEEAKAVIKRLAKAVSYLHKNDIVHRDIKLENILLSTNPSNPEDKLNIKLTDFGLSVVKGGVGSDSMIQSMCGTPMYMAPEVIDNQGYSQQCDVWSIGVLAYMLIGGNPPFSGRDEDSLYENIRKGELDFTTNIWKEVSTEAKNAIQGLLKVDPAHRITVHELLDHPWMTGDMSRPVNKGPTNVLEMMKQWKDELLLDDEGEAVDSNANVQKGEEKEPCVNSSQSVTSQPSNKSKGNSISVRKTNPSRSPGGRRISPTGGRSKGKQTTSSPSSKASTPRSRPHTTNPSSTQAAKTSSLKPPSKTQIHVRQPSPRAPSTATITNSEARRKKKSGNGS</sequence>
<dbReference type="InterPro" id="IPR017441">
    <property type="entry name" value="Protein_kinase_ATP_BS"/>
</dbReference>
<dbReference type="EC" id="2.7.11.1" evidence="1"/>
<dbReference type="SUPFAM" id="SSF56112">
    <property type="entry name" value="Protein kinase-like (PK-like)"/>
    <property type="match status" value="1"/>
</dbReference>
<feature type="region of interest" description="Disordered" evidence="11">
    <location>
        <begin position="339"/>
        <end position="467"/>
    </location>
</feature>
<name>A0A2G8L2Q8_STIJA</name>
<feature type="compositionally biased region" description="Low complexity" evidence="11">
    <location>
        <begin position="398"/>
        <end position="410"/>
    </location>
</feature>
<evidence type="ECO:0000256" key="9">
    <source>
        <dbReference type="PROSITE-ProRule" id="PRU10141"/>
    </source>
</evidence>
<evidence type="ECO:0000256" key="3">
    <source>
        <dbReference type="ARBA" id="ARBA00022679"/>
    </source>
</evidence>
<dbReference type="FunFam" id="3.30.200.20:FF:000003">
    <property type="entry name" value="Non-specific serine/threonine protein kinase"/>
    <property type="match status" value="1"/>
</dbReference>
<feature type="compositionally biased region" description="Basic residues" evidence="11">
    <location>
        <begin position="458"/>
        <end position="467"/>
    </location>
</feature>
<keyword evidence="5 13" id="KW-0418">Kinase</keyword>
<accession>A0A2G8L2Q8</accession>
<dbReference type="InterPro" id="IPR008271">
    <property type="entry name" value="Ser/Thr_kinase_AS"/>
</dbReference>
<dbReference type="AlphaFoldDB" id="A0A2G8L2Q8"/>
<feature type="compositionally biased region" description="Polar residues" evidence="11">
    <location>
        <begin position="351"/>
        <end position="379"/>
    </location>
</feature>
<dbReference type="Pfam" id="PF00069">
    <property type="entry name" value="Pkinase"/>
    <property type="match status" value="1"/>
</dbReference>
<evidence type="ECO:0000256" key="6">
    <source>
        <dbReference type="ARBA" id="ARBA00022840"/>
    </source>
</evidence>
<dbReference type="PANTHER" id="PTHR24347">
    <property type="entry name" value="SERINE/THREONINE-PROTEIN KINASE"/>
    <property type="match status" value="1"/>
</dbReference>
<dbReference type="InterPro" id="IPR000719">
    <property type="entry name" value="Prot_kinase_dom"/>
</dbReference>
<dbReference type="EMBL" id="MRZV01000245">
    <property type="protein sequence ID" value="PIK54549.1"/>
    <property type="molecule type" value="Genomic_DNA"/>
</dbReference>
<dbReference type="FunFam" id="1.10.510.10:FF:000571">
    <property type="entry name" value="Maternal embryonic leucine zipper kinase"/>
    <property type="match status" value="1"/>
</dbReference>
<evidence type="ECO:0000256" key="8">
    <source>
        <dbReference type="ARBA" id="ARBA00048679"/>
    </source>
</evidence>
<evidence type="ECO:0000256" key="7">
    <source>
        <dbReference type="ARBA" id="ARBA00047899"/>
    </source>
</evidence>
<gene>
    <name evidence="13" type="ORF">BSL78_08567</name>
</gene>
<dbReference type="PROSITE" id="PS00108">
    <property type="entry name" value="PROTEIN_KINASE_ST"/>
    <property type="match status" value="1"/>
</dbReference>
<dbReference type="PROSITE" id="PS50011">
    <property type="entry name" value="PROTEIN_KINASE_DOM"/>
    <property type="match status" value="1"/>
</dbReference>
<evidence type="ECO:0000313" key="14">
    <source>
        <dbReference type="Proteomes" id="UP000230750"/>
    </source>
</evidence>
<dbReference type="STRING" id="307972.A0A2G8L2Q8"/>
<feature type="compositionally biased region" description="Polar residues" evidence="11">
    <location>
        <begin position="414"/>
        <end position="438"/>
    </location>
</feature>
<dbReference type="GO" id="GO:0005524">
    <property type="term" value="F:ATP binding"/>
    <property type="evidence" value="ECO:0007669"/>
    <property type="project" value="UniProtKB-UniRule"/>
</dbReference>
<evidence type="ECO:0000256" key="11">
    <source>
        <dbReference type="SAM" id="MobiDB-lite"/>
    </source>
</evidence>
<keyword evidence="14" id="KW-1185">Reference proteome</keyword>
<evidence type="ECO:0000259" key="12">
    <source>
        <dbReference type="PROSITE" id="PS50011"/>
    </source>
</evidence>
<comment type="similarity">
    <text evidence="10">Belongs to the protein kinase superfamily.</text>
</comment>
<keyword evidence="6 9" id="KW-0067">ATP-binding</keyword>
<dbReference type="PROSITE" id="PS00107">
    <property type="entry name" value="PROTEIN_KINASE_ATP"/>
    <property type="match status" value="1"/>
</dbReference>
<dbReference type="Proteomes" id="UP000230750">
    <property type="component" value="Unassembled WGS sequence"/>
</dbReference>
<protein>
    <recommendedName>
        <fullName evidence="1">non-specific serine/threonine protein kinase</fullName>
        <ecNumber evidence="1">2.7.11.1</ecNumber>
    </recommendedName>
</protein>
<feature type="compositionally biased region" description="Polar residues" evidence="11">
    <location>
        <begin position="446"/>
        <end position="455"/>
    </location>
</feature>
<keyword evidence="4 9" id="KW-0547">Nucleotide-binding</keyword>